<keyword evidence="1" id="KW-1133">Transmembrane helix</keyword>
<evidence type="ECO:0000256" key="1">
    <source>
        <dbReference type="SAM" id="Phobius"/>
    </source>
</evidence>
<name>A0A0A9B9K7_ARUDO</name>
<dbReference type="EMBL" id="GBRH01237291">
    <property type="protein sequence ID" value="JAD60604.1"/>
    <property type="molecule type" value="Transcribed_RNA"/>
</dbReference>
<organism evidence="2">
    <name type="scientific">Arundo donax</name>
    <name type="common">Giant reed</name>
    <name type="synonym">Donax arundinaceus</name>
    <dbReference type="NCBI Taxonomy" id="35708"/>
    <lineage>
        <taxon>Eukaryota</taxon>
        <taxon>Viridiplantae</taxon>
        <taxon>Streptophyta</taxon>
        <taxon>Embryophyta</taxon>
        <taxon>Tracheophyta</taxon>
        <taxon>Spermatophyta</taxon>
        <taxon>Magnoliopsida</taxon>
        <taxon>Liliopsida</taxon>
        <taxon>Poales</taxon>
        <taxon>Poaceae</taxon>
        <taxon>PACMAD clade</taxon>
        <taxon>Arundinoideae</taxon>
        <taxon>Arundineae</taxon>
        <taxon>Arundo</taxon>
    </lineage>
</organism>
<feature type="transmembrane region" description="Helical" evidence="1">
    <location>
        <begin position="6"/>
        <end position="25"/>
    </location>
</feature>
<reference evidence="2" key="2">
    <citation type="journal article" date="2015" name="Data Brief">
        <title>Shoot transcriptome of the giant reed, Arundo donax.</title>
        <authorList>
            <person name="Barrero R.A."/>
            <person name="Guerrero F.D."/>
            <person name="Moolhuijzen P."/>
            <person name="Goolsby J.A."/>
            <person name="Tidwell J."/>
            <person name="Bellgard S.E."/>
            <person name="Bellgard M.I."/>
        </authorList>
    </citation>
    <scope>NUCLEOTIDE SEQUENCE</scope>
    <source>
        <tissue evidence="2">Shoot tissue taken approximately 20 cm above the soil surface</tissue>
    </source>
</reference>
<accession>A0A0A9B9K7</accession>
<protein>
    <submittedName>
        <fullName evidence="2">Uncharacterized protein</fullName>
    </submittedName>
</protein>
<proteinExistence type="predicted"/>
<keyword evidence="1" id="KW-0812">Transmembrane</keyword>
<dbReference type="AlphaFoldDB" id="A0A0A9B9K7"/>
<evidence type="ECO:0000313" key="2">
    <source>
        <dbReference type="EMBL" id="JAD60604.1"/>
    </source>
</evidence>
<reference evidence="2" key="1">
    <citation type="submission" date="2014-09" db="EMBL/GenBank/DDBJ databases">
        <authorList>
            <person name="Magalhaes I.L.F."/>
            <person name="Oliveira U."/>
            <person name="Santos F.R."/>
            <person name="Vidigal T.H.D.A."/>
            <person name="Brescovit A.D."/>
            <person name="Santos A.J."/>
        </authorList>
    </citation>
    <scope>NUCLEOTIDE SEQUENCE</scope>
    <source>
        <tissue evidence="2">Shoot tissue taken approximately 20 cm above the soil surface</tissue>
    </source>
</reference>
<keyword evidence="1" id="KW-0472">Membrane</keyword>
<sequence length="69" mass="7940">MQITVYVLWLMILFCFGKLTWRVLFGNWNIGNSMYCGIETRHCQLQQCCVKANWNSEQISCLLFAAGGS</sequence>